<feature type="domain" description="Ketopantoate reductase N-terminal" evidence="7">
    <location>
        <begin position="3"/>
        <end position="128"/>
    </location>
</feature>
<dbReference type="UniPathway" id="UPA00028">
    <property type="reaction ID" value="UER00004"/>
</dbReference>
<dbReference type="PANTHER" id="PTHR21708:SF26">
    <property type="entry name" value="2-DEHYDROPANTOATE 2-REDUCTASE"/>
    <property type="match status" value="1"/>
</dbReference>
<dbReference type="GO" id="GO:0005737">
    <property type="term" value="C:cytoplasm"/>
    <property type="evidence" value="ECO:0007669"/>
    <property type="project" value="TreeGrafter"/>
</dbReference>
<dbReference type="PATRIC" id="fig|1515334.3.peg.1164"/>
<dbReference type="EMBL" id="JSUQ01000003">
    <property type="protein sequence ID" value="KHQ54564.1"/>
    <property type="molecule type" value="Genomic_DNA"/>
</dbReference>
<dbReference type="SUPFAM" id="SSF51735">
    <property type="entry name" value="NAD(P)-binding Rossmann-fold domains"/>
    <property type="match status" value="1"/>
</dbReference>
<proteinExistence type="predicted"/>
<name>A0A0B3SVU9_9RHOB</name>
<dbReference type="AlphaFoldDB" id="A0A0B3SVU9"/>
<comment type="caution">
    <text evidence="9">The sequence shown here is derived from an EMBL/GenBank/DDBJ whole genome shotgun (WGS) entry which is preliminary data.</text>
</comment>
<dbReference type="InterPro" id="IPR013332">
    <property type="entry name" value="KPR_N"/>
</dbReference>
<dbReference type="InterPro" id="IPR036291">
    <property type="entry name" value="NAD(P)-bd_dom_sf"/>
</dbReference>
<evidence type="ECO:0000256" key="4">
    <source>
        <dbReference type="ARBA" id="ARBA00022655"/>
    </source>
</evidence>
<dbReference type="InterPro" id="IPR008927">
    <property type="entry name" value="6-PGluconate_DH-like_C_sf"/>
</dbReference>
<organism evidence="9 10">
    <name type="scientific">Mameliella alba</name>
    <dbReference type="NCBI Taxonomy" id="561184"/>
    <lineage>
        <taxon>Bacteria</taxon>
        <taxon>Pseudomonadati</taxon>
        <taxon>Pseudomonadota</taxon>
        <taxon>Alphaproteobacteria</taxon>
        <taxon>Rhodobacterales</taxon>
        <taxon>Roseobacteraceae</taxon>
        <taxon>Mameliella</taxon>
    </lineage>
</organism>
<dbReference type="OrthoDB" id="9796561at2"/>
<sequence>MRVVIFGVGAVGGVVGAALALAGHEVIGVARGRRLAAVREKGLLLRGHQGEKRVPLDLVEQAAELTPRDDDMILLATKSQDSAAALGDLRSAGYVSQPVFCMQNGVANEDLALRFFDNVHGINVMLPAEYLASDEAICFGRPNYGVFDIGRYPGGSDAADQALAEALTGAGIRSFVTDAVMENKFGKLIVNLGNIVEAALGRGVKAPEITSALRQEAETVFRAAGVSWQDMGEGDPRRGTLLEIAPIEGIDRAGNSTTQSFLRGAGSVETDYLNGEVALIARRNGGHAPLNAAITALAARLARGGAAAGGMTPEALAAELGM</sequence>
<dbReference type="EC" id="1.1.1.169" evidence="2"/>
<feature type="domain" description="Ketopantoate reductase C-terminal" evidence="8">
    <location>
        <begin position="195"/>
        <end position="299"/>
    </location>
</feature>
<dbReference type="STRING" id="561184.SAMN05216376_105331"/>
<dbReference type="InterPro" id="IPR013328">
    <property type="entry name" value="6PGD_dom2"/>
</dbReference>
<dbReference type="PANTHER" id="PTHR21708">
    <property type="entry name" value="PROBABLE 2-DEHYDROPANTOATE 2-REDUCTASE"/>
    <property type="match status" value="1"/>
</dbReference>
<evidence type="ECO:0000256" key="5">
    <source>
        <dbReference type="ARBA" id="ARBA00032024"/>
    </source>
</evidence>
<evidence type="ECO:0000313" key="9">
    <source>
        <dbReference type="EMBL" id="KHQ54564.1"/>
    </source>
</evidence>
<dbReference type="InterPro" id="IPR013752">
    <property type="entry name" value="KPA_reductase"/>
</dbReference>
<protein>
    <recommendedName>
        <fullName evidence="3">2-dehydropantoate 2-reductase</fullName>
        <ecNumber evidence="2">1.1.1.169</ecNumber>
    </recommendedName>
    <alternativeName>
        <fullName evidence="5">Ketopantoate reductase</fullName>
    </alternativeName>
</protein>
<evidence type="ECO:0000259" key="7">
    <source>
        <dbReference type="Pfam" id="PF02558"/>
    </source>
</evidence>
<gene>
    <name evidence="9" type="ORF">OA50_01160</name>
</gene>
<dbReference type="RefSeq" id="WP_043138555.1">
    <property type="nucleotide sequence ID" value="NZ_JSUQ01000003.1"/>
</dbReference>
<dbReference type="Pfam" id="PF08546">
    <property type="entry name" value="ApbA_C"/>
    <property type="match status" value="1"/>
</dbReference>
<dbReference type="Pfam" id="PF02558">
    <property type="entry name" value="ApbA"/>
    <property type="match status" value="1"/>
</dbReference>
<dbReference type="GO" id="GO:0008677">
    <property type="term" value="F:2-dehydropantoate 2-reductase activity"/>
    <property type="evidence" value="ECO:0007669"/>
    <property type="project" value="UniProtKB-EC"/>
</dbReference>
<dbReference type="Gene3D" id="3.40.50.720">
    <property type="entry name" value="NAD(P)-binding Rossmann-like Domain"/>
    <property type="match status" value="1"/>
</dbReference>
<dbReference type="Proteomes" id="UP000030960">
    <property type="component" value="Unassembled WGS sequence"/>
</dbReference>
<dbReference type="GO" id="GO:0015940">
    <property type="term" value="P:pantothenate biosynthetic process"/>
    <property type="evidence" value="ECO:0007669"/>
    <property type="project" value="UniProtKB-UniPathway"/>
</dbReference>
<keyword evidence="10" id="KW-1185">Reference proteome</keyword>
<evidence type="ECO:0000259" key="8">
    <source>
        <dbReference type="Pfam" id="PF08546"/>
    </source>
</evidence>
<dbReference type="SUPFAM" id="SSF48179">
    <property type="entry name" value="6-phosphogluconate dehydrogenase C-terminal domain-like"/>
    <property type="match status" value="1"/>
</dbReference>
<reference evidence="9 10" key="1">
    <citation type="submission" date="2014-10" db="EMBL/GenBank/DDBJ databases">
        <title>Genome sequence of Ponticoccus sp. strain UMTAT08 isolated from clonal culture of toxic dinoflagellate Alexandrium tamiyavanichii.</title>
        <authorList>
            <person name="Gan H.Y."/>
            <person name="Muhd D.-D."/>
            <person name="Mohd Noor M.E."/>
            <person name="Yeong Y.S."/>
            <person name="Usup G."/>
        </authorList>
    </citation>
    <scope>NUCLEOTIDE SEQUENCE [LARGE SCALE GENOMIC DNA]</scope>
    <source>
        <strain evidence="9 10">UMTAT08</strain>
    </source>
</reference>
<evidence type="ECO:0000256" key="6">
    <source>
        <dbReference type="ARBA" id="ARBA00048793"/>
    </source>
</evidence>
<comment type="catalytic activity">
    <reaction evidence="6">
        <text>(R)-pantoate + NADP(+) = 2-dehydropantoate + NADPH + H(+)</text>
        <dbReference type="Rhea" id="RHEA:16233"/>
        <dbReference type="ChEBI" id="CHEBI:11561"/>
        <dbReference type="ChEBI" id="CHEBI:15378"/>
        <dbReference type="ChEBI" id="CHEBI:15980"/>
        <dbReference type="ChEBI" id="CHEBI:57783"/>
        <dbReference type="ChEBI" id="CHEBI:58349"/>
        <dbReference type="EC" id="1.1.1.169"/>
    </reaction>
</comment>
<evidence type="ECO:0000313" key="10">
    <source>
        <dbReference type="Proteomes" id="UP000030960"/>
    </source>
</evidence>
<evidence type="ECO:0000256" key="2">
    <source>
        <dbReference type="ARBA" id="ARBA00013014"/>
    </source>
</evidence>
<dbReference type="InterPro" id="IPR051402">
    <property type="entry name" value="KPR-Related"/>
</dbReference>
<keyword evidence="4" id="KW-0566">Pantothenate biosynthesis</keyword>
<evidence type="ECO:0000256" key="1">
    <source>
        <dbReference type="ARBA" id="ARBA00004994"/>
    </source>
</evidence>
<comment type="pathway">
    <text evidence="1">Cofactor biosynthesis; (R)-pantothenate biosynthesis; (R)-pantoate from 3-methyl-2-oxobutanoate: step 2/2.</text>
</comment>
<dbReference type="Gene3D" id="1.10.1040.10">
    <property type="entry name" value="N-(1-d-carboxylethyl)-l-norvaline Dehydrogenase, domain 2"/>
    <property type="match status" value="1"/>
</dbReference>
<accession>A0A0B3SVU9</accession>
<evidence type="ECO:0000256" key="3">
    <source>
        <dbReference type="ARBA" id="ARBA00019465"/>
    </source>
</evidence>